<dbReference type="OrthoDB" id="192171at2"/>
<feature type="domain" description="HTH araC/xylS-type" evidence="4">
    <location>
        <begin position="175"/>
        <end position="273"/>
    </location>
</feature>
<dbReference type="AlphaFoldDB" id="Q03HR1"/>
<organism evidence="5 6">
    <name type="scientific">Pediococcus pentosaceus (strain ATCC 25745 / CCUG 21536 / LMG 10740 / 183-1w)</name>
    <dbReference type="NCBI Taxonomy" id="278197"/>
    <lineage>
        <taxon>Bacteria</taxon>
        <taxon>Bacillati</taxon>
        <taxon>Bacillota</taxon>
        <taxon>Bacilli</taxon>
        <taxon>Lactobacillales</taxon>
        <taxon>Lactobacillaceae</taxon>
        <taxon>Pediococcus</taxon>
    </lineage>
</organism>
<dbReference type="eggNOG" id="COG2207">
    <property type="taxonomic scope" value="Bacteria"/>
</dbReference>
<gene>
    <name evidence="5" type="ordered locus">PEPE_0154</name>
</gene>
<dbReference type="Gene3D" id="2.60.120.10">
    <property type="entry name" value="Jelly Rolls"/>
    <property type="match status" value="1"/>
</dbReference>
<evidence type="ECO:0000313" key="6">
    <source>
        <dbReference type="Proteomes" id="UP000000773"/>
    </source>
</evidence>
<sequence>MDFYTIQFDDLANFESAGIFVNNKKWKHSHRILSSFEIIVMIEGVLPIQVSNTQYRVKPNKLLIIPPSAEHFGFEFTTSDIKFIWIHFNCSKFKINDEKSLFLSNIENSSIILPNYSNKLDVQRIILMSNHLLDITQENVNSIYLNLFLNSTLHEINYQTQKILKERQLSNLYLQPVREFIRINCFEDIDLGSIATHFNYNKSYLSRKYKKVMGIGIKQQINKFRISRAEYLLSNTSLTVQEISSQIGFNDEKYFMRLFRKNTNSTPSEYRKLYSQRHFNKE</sequence>
<evidence type="ECO:0000256" key="3">
    <source>
        <dbReference type="ARBA" id="ARBA00023163"/>
    </source>
</evidence>
<dbReference type="InterPro" id="IPR018062">
    <property type="entry name" value="HTH_AraC-typ_CS"/>
</dbReference>
<dbReference type="GeneID" id="33061893"/>
<dbReference type="GO" id="GO:0043565">
    <property type="term" value="F:sequence-specific DNA binding"/>
    <property type="evidence" value="ECO:0007669"/>
    <property type="project" value="InterPro"/>
</dbReference>
<dbReference type="InterPro" id="IPR003313">
    <property type="entry name" value="AraC-bd"/>
</dbReference>
<dbReference type="GO" id="GO:0003700">
    <property type="term" value="F:DNA-binding transcription factor activity"/>
    <property type="evidence" value="ECO:0007669"/>
    <property type="project" value="InterPro"/>
</dbReference>
<dbReference type="PROSITE" id="PS01124">
    <property type="entry name" value="HTH_ARAC_FAMILY_2"/>
    <property type="match status" value="1"/>
</dbReference>
<evidence type="ECO:0000259" key="4">
    <source>
        <dbReference type="PROSITE" id="PS01124"/>
    </source>
</evidence>
<dbReference type="SUPFAM" id="SSF51215">
    <property type="entry name" value="Regulatory protein AraC"/>
    <property type="match status" value="1"/>
</dbReference>
<dbReference type="HOGENOM" id="CLU_000445_88_6_9"/>
<dbReference type="Pfam" id="PF02311">
    <property type="entry name" value="AraC_binding"/>
    <property type="match status" value="1"/>
</dbReference>
<keyword evidence="2" id="KW-0238">DNA-binding</keyword>
<dbReference type="Pfam" id="PF12833">
    <property type="entry name" value="HTH_18"/>
    <property type="match status" value="1"/>
</dbReference>
<dbReference type="KEGG" id="ppe:PEPE_0154"/>
<dbReference type="InterPro" id="IPR037923">
    <property type="entry name" value="HTH-like"/>
</dbReference>
<dbReference type="STRING" id="278197.PEPE_0154"/>
<dbReference type="PANTHER" id="PTHR43280">
    <property type="entry name" value="ARAC-FAMILY TRANSCRIPTIONAL REGULATOR"/>
    <property type="match status" value="1"/>
</dbReference>
<evidence type="ECO:0000256" key="2">
    <source>
        <dbReference type="ARBA" id="ARBA00023125"/>
    </source>
</evidence>
<proteinExistence type="predicted"/>
<dbReference type="PROSITE" id="PS00041">
    <property type="entry name" value="HTH_ARAC_FAMILY_1"/>
    <property type="match status" value="1"/>
</dbReference>
<dbReference type="PRINTS" id="PR00032">
    <property type="entry name" value="HTHARAC"/>
</dbReference>
<dbReference type="InterPro" id="IPR014710">
    <property type="entry name" value="RmlC-like_jellyroll"/>
</dbReference>
<dbReference type="RefSeq" id="WP_011672882.1">
    <property type="nucleotide sequence ID" value="NC_008525.1"/>
</dbReference>
<dbReference type="SMART" id="SM00342">
    <property type="entry name" value="HTH_ARAC"/>
    <property type="match status" value="1"/>
</dbReference>
<evidence type="ECO:0000256" key="1">
    <source>
        <dbReference type="ARBA" id="ARBA00023015"/>
    </source>
</evidence>
<accession>Q03HR1</accession>
<name>Q03HR1_PEDPA</name>
<dbReference type="PANTHER" id="PTHR43280:SF28">
    <property type="entry name" value="HTH-TYPE TRANSCRIPTIONAL ACTIVATOR RHAS"/>
    <property type="match status" value="1"/>
</dbReference>
<keyword evidence="1" id="KW-0805">Transcription regulation</keyword>
<dbReference type="InterPro" id="IPR018060">
    <property type="entry name" value="HTH_AraC"/>
</dbReference>
<dbReference type="SUPFAM" id="SSF46689">
    <property type="entry name" value="Homeodomain-like"/>
    <property type="match status" value="2"/>
</dbReference>
<dbReference type="InterPro" id="IPR009057">
    <property type="entry name" value="Homeodomain-like_sf"/>
</dbReference>
<dbReference type="EMBL" id="CP000422">
    <property type="protein sequence ID" value="ABJ67261.1"/>
    <property type="molecule type" value="Genomic_DNA"/>
</dbReference>
<keyword evidence="3" id="KW-0804">Transcription</keyword>
<dbReference type="Proteomes" id="UP000000773">
    <property type="component" value="Chromosome"/>
</dbReference>
<dbReference type="InterPro" id="IPR020449">
    <property type="entry name" value="Tscrpt_reg_AraC-type_HTH"/>
</dbReference>
<dbReference type="Gene3D" id="1.10.10.60">
    <property type="entry name" value="Homeodomain-like"/>
    <property type="match status" value="2"/>
</dbReference>
<evidence type="ECO:0000313" key="5">
    <source>
        <dbReference type="EMBL" id="ABJ67261.1"/>
    </source>
</evidence>
<protein>
    <submittedName>
        <fullName evidence="5">Transcriptional regulator, AraC family</fullName>
    </submittedName>
</protein>
<reference evidence="5 6" key="1">
    <citation type="journal article" date="2006" name="Proc. Natl. Acad. Sci. U.S.A.">
        <title>Comparative genomics of the lactic acid bacteria.</title>
        <authorList>
            <person name="Makarova K."/>
            <person name="Slesarev A."/>
            <person name="Wolf Y."/>
            <person name="Sorokin A."/>
            <person name="Mirkin B."/>
            <person name="Koonin E."/>
            <person name="Pavlov A."/>
            <person name="Pavlova N."/>
            <person name="Karamychev V."/>
            <person name="Polouchine N."/>
            <person name="Shakhova V."/>
            <person name="Grigoriev I."/>
            <person name="Lou Y."/>
            <person name="Rohksar D."/>
            <person name="Lucas S."/>
            <person name="Huang K."/>
            <person name="Goodstein D.M."/>
            <person name="Hawkins T."/>
            <person name="Plengvidhya V."/>
            <person name="Welker D."/>
            <person name="Hughes J."/>
            <person name="Goh Y."/>
            <person name="Benson A."/>
            <person name="Baldwin K."/>
            <person name="Lee J.H."/>
            <person name="Diaz-Muniz I."/>
            <person name="Dosti B."/>
            <person name="Smeianov V."/>
            <person name="Wechter W."/>
            <person name="Barabote R."/>
            <person name="Lorca G."/>
            <person name="Altermann E."/>
            <person name="Barrangou R."/>
            <person name="Ganesan B."/>
            <person name="Xie Y."/>
            <person name="Rawsthorne H."/>
            <person name="Tamir D."/>
            <person name="Parker C."/>
            <person name="Breidt F."/>
            <person name="Broadbent J."/>
            <person name="Hutkins R."/>
            <person name="O'Sullivan D."/>
            <person name="Steele J."/>
            <person name="Unlu G."/>
            <person name="Saier M."/>
            <person name="Klaenhammer T."/>
            <person name="Richardson P."/>
            <person name="Kozyavkin S."/>
            <person name="Weimer B."/>
            <person name="Mills D."/>
        </authorList>
    </citation>
    <scope>NUCLEOTIDE SEQUENCE [LARGE SCALE GENOMIC DNA]</scope>
    <source>
        <strain evidence="6">ATCC 25745 / CCUG 21536 / LMG 10740 / 183-1w</strain>
    </source>
</reference>
<dbReference type="DNASU" id="4418668"/>